<dbReference type="InterPro" id="IPR049452">
    <property type="entry name" value="Anoctamin_TM"/>
</dbReference>
<dbReference type="InterPro" id="IPR007632">
    <property type="entry name" value="Anoctamin"/>
</dbReference>
<feature type="transmembrane region" description="Helical" evidence="6">
    <location>
        <begin position="669"/>
        <end position="698"/>
    </location>
</feature>
<dbReference type="Pfam" id="PF04547">
    <property type="entry name" value="Anoctamin"/>
    <property type="match status" value="1"/>
</dbReference>
<feature type="transmembrane region" description="Helical" evidence="6">
    <location>
        <begin position="511"/>
        <end position="538"/>
    </location>
</feature>
<dbReference type="GeneTree" id="ENSGT00940000158300"/>
<evidence type="ECO:0000256" key="5">
    <source>
        <dbReference type="ARBA" id="ARBA00023136"/>
    </source>
</evidence>
<feature type="transmembrane region" description="Helical" evidence="6">
    <location>
        <begin position="328"/>
        <end position="348"/>
    </location>
</feature>
<dbReference type="PANTHER" id="PTHR12308:SF37">
    <property type="entry name" value="ANOCTAMIN-9"/>
    <property type="match status" value="1"/>
</dbReference>
<evidence type="ECO:0000313" key="9">
    <source>
        <dbReference type="Proteomes" id="UP000694568"/>
    </source>
</evidence>
<gene>
    <name evidence="8" type="primary">LOC116038495</name>
</gene>
<keyword evidence="9" id="KW-1185">Reference proteome</keyword>
<reference evidence="8" key="2">
    <citation type="submission" date="2025-09" db="UniProtKB">
        <authorList>
            <consortium name="Ensembl"/>
        </authorList>
    </citation>
    <scope>IDENTIFICATION</scope>
</reference>
<feature type="transmembrane region" description="Helical" evidence="6">
    <location>
        <begin position="140"/>
        <end position="167"/>
    </location>
</feature>
<keyword evidence="5 6" id="KW-0472">Membrane</keyword>
<evidence type="ECO:0000256" key="3">
    <source>
        <dbReference type="ARBA" id="ARBA00022692"/>
    </source>
</evidence>
<feature type="transmembrane region" description="Helical" evidence="6">
    <location>
        <begin position="219"/>
        <end position="237"/>
    </location>
</feature>
<feature type="transmembrane region" description="Helical" evidence="6">
    <location>
        <begin position="369"/>
        <end position="392"/>
    </location>
</feature>
<sequence>MGVVKENGNEQTSLPPLYTPLSYDYVLVAKTIDYQEREAFKKQTEYIEELKKKNLKVTKIIDEDLVFYGIQGPKEIFEKYRYLLKVSDACNWSSDQNAVPLKGLRDLMKMKVFEARFCLHEVKILTYSIVLIQNYFGEKVALYFLWLGWYTYLLIPPAIIGVIVFLYGLAFFNSSPLIKEVCESDTVMCPLCDKGCKVWQLSDTCTYAKVSLLFDNNGTVLFAMFMAVWATLFLEFWKRHRASYVCEWKVSDWCEEEEELILEIVNNVNCEPKEYKHSYLRSTLVLICVTILVIIGLTHALVVFRVIAAVLLAEGSWEFLSNYSNSGAMMLGAVLHYLIITVMTRVRCSVNVLSLPEKTRSFATTEKSFTVKMFTFQFFTYFSSLFYVAFFLGRINGHPGGYVRISGKWRLEECHPSGCLTDLFIQMAIIMVLKQTISNVFEFTGPWLCRWLKRRRIQKLQRKCAHCYLKDESQAKYGAELCDNCKLRDWLSNYRLNDVDSFSLFNEFLEMVIQFSFTTIFVAAFPLAPLLALINNIIEIRLDAIKMVTLERRMVPKKTNDIGVWTDVLEAIGVLAVIANGLVIGVSSDFIPRLVYRYRFGPCANGTATDIDCMVGYINNTLSVARMDDQSIGNEFSGSQMITSSGLNVSSCRYKDYRSNEDYSLTPQFWLILAVRFAFVILFEHVVVICKFIAAWFVPSAPMQVKNDRLFDKLKRLKEELR</sequence>
<evidence type="ECO:0000256" key="1">
    <source>
        <dbReference type="ARBA" id="ARBA00004141"/>
    </source>
</evidence>
<dbReference type="GO" id="GO:0005254">
    <property type="term" value="F:chloride channel activity"/>
    <property type="evidence" value="ECO:0007669"/>
    <property type="project" value="TreeGrafter"/>
</dbReference>
<evidence type="ECO:0000256" key="2">
    <source>
        <dbReference type="ARBA" id="ARBA00009671"/>
    </source>
</evidence>
<evidence type="ECO:0000313" key="8">
    <source>
        <dbReference type="Ensembl" id="ENSSLUP00000006413.1"/>
    </source>
</evidence>
<feature type="transmembrane region" description="Helical" evidence="6">
    <location>
        <begin position="283"/>
        <end position="308"/>
    </location>
</feature>
<keyword evidence="3 6" id="KW-0812">Transmembrane</keyword>
<evidence type="ECO:0000256" key="4">
    <source>
        <dbReference type="ARBA" id="ARBA00022989"/>
    </source>
</evidence>
<evidence type="ECO:0000259" key="7">
    <source>
        <dbReference type="Pfam" id="PF04547"/>
    </source>
</evidence>
<dbReference type="GO" id="GO:0005886">
    <property type="term" value="C:plasma membrane"/>
    <property type="evidence" value="ECO:0007669"/>
    <property type="project" value="TreeGrafter"/>
</dbReference>
<name>A0A8C9X5R3_SANLU</name>
<accession>A0A8C9X5R3</accession>
<dbReference type="Ensembl" id="ENSSLUT00000006574.1">
    <property type="protein sequence ID" value="ENSSLUP00000006413.1"/>
    <property type="gene ID" value="ENSSLUG00000002805.1"/>
</dbReference>
<keyword evidence="4 6" id="KW-1133">Transmembrane helix</keyword>
<dbReference type="AlphaFoldDB" id="A0A8C9X5R3"/>
<organism evidence="8 9">
    <name type="scientific">Sander lucioperca</name>
    <name type="common">Pike-perch</name>
    <name type="synonym">Perca lucioperca</name>
    <dbReference type="NCBI Taxonomy" id="283035"/>
    <lineage>
        <taxon>Eukaryota</taxon>
        <taxon>Metazoa</taxon>
        <taxon>Chordata</taxon>
        <taxon>Craniata</taxon>
        <taxon>Vertebrata</taxon>
        <taxon>Euteleostomi</taxon>
        <taxon>Actinopterygii</taxon>
        <taxon>Neopterygii</taxon>
        <taxon>Teleostei</taxon>
        <taxon>Neoteleostei</taxon>
        <taxon>Acanthomorphata</taxon>
        <taxon>Eupercaria</taxon>
        <taxon>Perciformes</taxon>
        <taxon>Percoidei</taxon>
        <taxon>Percidae</taxon>
        <taxon>Luciopercinae</taxon>
        <taxon>Sander</taxon>
    </lineage>
</organism>
<feature type="transmembrane region" description="Helical" evidence="6">
    <location>
        <begin position="562"/>
        <end position="586"/>
    </location>
</feature>
<dbReference type="PANTHER" id="PTHR12308">
    <property type="entry name" value="ANOCTAMIN"/>
    <property type="match status" value="1"/>
</dbReference>
<feature type="domain" description="Anoctamin transmembrane" evidence="7">
    <location>
        <begin position="132"/>
        <end position="709"/>
    </location>
</feature>
<reference evidence="8" key="1">
    <citation type="submission" date="2025-08" db="UniProtKB">
        <authorList>
            <consortium name="Ensembl"/>
        </authorList>
    </citation>
    <scope>IDENTIFICATION</scope>
</reference>
<protein>
    <recommendedName>
        <fullName evidence="6">Anoctamin</fullName>
    </recommendedName>
</protein>
<comment type="subcellular location">
    <subcellularLocation>
        <location evidence="1 6">Membrane</location>
        <topology evidence="1 6">Multi-pass membrane protein</topology>
    </subcellularLocation>
</comment>
<dbReference type="Proteomes" id="UP000694568">
    <property type="component" value="Unplaced"/>
</dbReference>
<proteinExistence type="inferred from homology"/>
<comment type="similarity">
    <text evidence="2 6">Belongs to the anoctamin family.</text>
</comment>
<evidence type="ECO:0000256" key="6">
    <source>
        <dbReference type="RuleBase" id="RU280814"/>
    </source>
</evidence>